<dbReference type="GO" id="GO:0031388">
    <property type="term" value="P:organic acid phosphorylation"/>
    <property type="evidence" value="ECO:0007669"/>
    <property type="project" value="UniProtKB-UniRule"/>
</dbReference>
<sequence>MKILIAPDSFKGSLEAVTFCEVATQAIQSVYPQADVISQPMADGGEGMVDTLSSLDGAERISAIVQDPVGKAITANYAYLQESQTAIIEMAAASGLPLLKPKQRKAMKTSTYGTGQLIQDALSRGAKHFILGLGGSATTDAGIGCLSALGFQFLNANKEHVSLDGEGLLALESIVPPSSLDLDSISVQVACDISNPLYGETGAAYMFGPQKGASSEEVALLDQGLRNFARVVKKDLQLEVAELAGAGAAGGMGAGLMLIGGKLNSGFKIVSELLQLEQQFQTHQFDLVITGEGQFNEQSQYGKVPVEVAKLAKKYNVFVVGIVGGIDFPIADIHKLGIDAIFSITDRPLALEDCFKEARPLLFNLIQNIVRLTFRNIQE</sequence>
<accession>A0A066ZXX9</accession>
<evidence type="ECO:0008006" key="7">
    <source>
        <dbReference type="Google" id="ProtNLM"/>
    </source>
</evidence>
<dbReference type="InterPro" id="IPR018193">
    <property type="entry name" value="Glyc_kinase_flavodox-like_fold"/>
</dbReference>
<reference evidence="5 6" key="1">
    <citation type="submission" date="2014-04" db="EMBL/GenBank/DDBJ databases">
        <title>Draft genome sequence of Hydrogenovibrio marinus MH-110, a model organism for aerobic H2 metabolism.</title>
        <authorList>
            <person name="Cha H.J."/>
            <person name="Jo B.H."/>
            <person name="Hwang B.H."/>
        </authorList>
    </citation>
    <scope>NUCLEOTIDE SEQUENCE [LARGE SCALE GENOMIC DNA]</scope>
    <source>
        <strain evidence="5 6">MH-110</strain>
    </source>
</reference>
<keyword evidence="3 4" id="KW-0418">Kinase</keyword>
<keyword evidence="2 4" id="KW-0808">Transferase</keyword>
<dbReference type="Proteomes" id="UP000027341">
    <property type="component" value="Unassembled WGS sequence"/>
</dbReference>
<dbReference type="GO" id="GO:0008887">
    <property type="term" value="F:glycerate kinase activity"/>
    <property type="evidence" value="ECO:0007669"/>
    <property type="project" value="UniProtKB-UniRule"/>
</dbReference>
<evidence type="ECO:0000256" key="4">
    <source>
        <dbReference type="PIRNR" id="PIRNR006078"/>
    </source>
</evidence>
<dbReference type="Gene3D" id="3.90.1510.10">
    <property type="entry name" value="Glycerate kinase, domain 2"/>
    <property type="match status" value="1"/>
</dbReference>
<dbReference type="NCBIfam" id="TIGR00045">
    <property type="entry name" value="glycerate kinase"/>
    <property type="match status" value="1"/>
</dbReference>
<dbReference type="InterPro" id="IPR018197">
    <property type="entry name" value="Glycerate_kinase_RE-like"/>
</dbReference>
<dbReference type="EMBL" id="JMIU01000001">
    <property type="protein sequence ID" value="KDN94980.1"/>
    <property type="molecule type" value="Genomic_DNA"/>
</dbReference>
<comment type="caution">
    <text evidence="5">The sequence shown here is derived from an EMBL/GenBank/DDBJ whole genome shotgun (WGS) entry which is preliminary data.</text>
</comment>
<dbReference type="InterPro" id="IPR004381">
    <property type="entry name" value="Glycerate_kinase"/>
</dbReference>
<keyword evidence="6" id="KW-1185">Reference proteome</keyword>
<dbReference type="PANTHER" id="PTHR21599:SF0">
    <property type="entry name" value="GLYCERATE KINASE"/>
    <property type="match status" value="1"/>
</dbReference>
<name>A0A066ZXX9_HYDMR</name>
<protein>
    <recommendedName>
        <fullName evidence="7">Glycerate kinase</fullName>
    </recommendedName>
</protein>
<organism evidence="5 6">
    <name type="scientific">Hydrogenovibrio marinus</name>
    <dbReference type="NCBI Taxonomy" id="28885"/>
    <lineage>
        <taxon>Bacteria</taxon>
        <taxon>Pseudomonadati</taxon>
        <taxon>Pseudomonadota</taxon>
        <taxon>Gammaproteobacteria</taxon>
        <taxon>Thiotrichales</taxon>
        <taxon>Piscirickettsiaceae</taxon>
        <taxon>Hydrogenovibrio</taxon>
    </lineage>
</organism>
<dbReference type="RefSeq" id="WP_029908626.1">
    <property type="nucleotide sequence ID" value="NZ_AP020335.1"/>
</dbReference>
<dbReference type="PIRSF" id="PIRSF006078">
    <property type="entry name" value="GlxK"/>
    <property type="match status" value="1"/>
</dbReference>
<dbReference type="STRING" id="28885.EI16_01315"/>
<proteinExistence type="inferred from homology"/>
<dbReference type="InterPro" id="IPR036129">
    <property type="entry name" value="Glycerate_kinase_sf"/>
</dbReference>
<dbReference type="AlphaFoldDB" id="A0A066ZXX9"/>
<evidence type="ECO:0000256" key="2">
    <source>
        <dbReference type="ARBA" id="ARBA00022679"/>
    </source>
</evidence>
<dbReference type="SUPFAM" id="SSF110738">
    <property type="entry name" value="Glycerate kinase I"/>
    <property type="match status" value="1"/>
</dbReference>
<gene>
    <name evidence="5" type="ORF">EI16_01315</name>
</gene>
<evidence type="ECO:0000256" key="3">
    <source>
        <dbReference type="ARBA" id="ARBA00022777"/>
    </source>
</evidence>
<evidence type="ECO:0000313" key="5">
    <source>
        <dbReference type="EMBL" id="KDN94980.1"/>
    </source>
</evidence>
<dbReference type="Gene3D" id="3.40.50.10350">
    <property type="entry name" value="Glycerate kinase, domain 1"/>
    <property type="match status" value="1"/>
</dbReference>
<dbReference type="PANTHER" id="PTHR21599">
    <property type="entry name" value="GLYCERATE KINASE"/>
    <property type="match status" value="1"/>
</dbReference>
<evidence type="ECO:0000313" key="6">
    <source>
        <dbReference type="Proteomes" id="UP000027341"/>
    </source>
</evidence>
<comment type="similarity">
    <text evidence="1 4">Belongs to the glycerate kinase type-1 family.</text>
</comment>
<evidence type="ECO:0000256" key="1">
    <source>
        <dbReference type="ARBA" id="ARBA00006284"/>
    </source>
</evidence>
<dbReference type="Pfam" id="PF02595">
    <property type="entry name" value="Gly_kinase"/>
    <property type="match status" value="1"/>
</dbReference>